<dbReference type="InterPro" id="IPR026444">
    <property type="entry name" value="Secre_tail"/>
</dbReference>
<comment type="caution">
    <text evidence="3">The sequence shown here is derived from an EMBL/GenBank/DDBJ whole genome shotgun (WGS) entry which is preliminary data.</text>
</comment>
<proteinExistence type="predicted"/>
<protein>
    <submittedName>
        <fullName evidence="3">T9SS type A sorting domain-containing protein</fullName>
    </submittedName>
</protein>
<evidence type="ECO:0000259" key="2">
    <source>
        <dbReference type="Pfam" id="PF18962"/>
    </source>
</evidence>
<keyword evidence="1" id="KW-0732">Signal</keyword>
<feature type="chain" id="PRO_5042191405" evidence="1">
    <location>
        <begin position="28"/>
        <end position="954"/>
    </location>
</feature>
<sequence>MKNLYLRRTKVLGLFSLLFLCAQITMAQVDILWNGSISSAAEVPQNWTPENPIAGNNLEFQNSGSYTHPCVITGTEDITVAIFNMNAWSSTIVDEQTQEETVVPVGEVTINMAEGTWFTTTTESDQTYHVGNYIGGILNITGGEGNFSYAPNKNFYMDNDETVLNINCDTVTFKHWVGFGDRNGTKGGQMNISGHSLVTMGSIDRIPTALGRVHLFIGDDAELRVNTDRTAYLNERITAGSIATDPDKDLVVKYDPYNDITTITTRLKTAFVIEPTDRQLLTAGVAGSEVAAVENDGLASMVSLEWVYGTVDGTYDQTFSPSETNSTIIPTFQNSGTFYMALKGNDGSTDHYSNSIEVVVSSNKALLSPTTTQNIRVGQGLRQEPFIIEVLETPAATSREWKYSTTPGGPYEVFDPAITGAEFSAPFTEAGTYFVICESTIDGVVETTKEVQVNMLAWNSGALNLTFTGANSTDGRDIFNWDPAAYVHKNNLSIPAGETVEINGFNKDTIASIWIETDALAHLTGSSSTDTLWYRSTGEWDDPGSWLISKGVFIFPTSYFRMYKETQTFTLENDAKAVFDGNVLLGNSDAPAVGANLIAKDNAVMLFNTLPGRVSANAGYSEFRMEGNGKYLFAGDVRGSIATWVNGVKDAETGEYTFNPKFITPDGTVPYMVYDPNENLTSVSIRNLSDFGVEQTKTQIVGKGQGTNPLTLINSGAYSSFEWKYSTTTVGPWESFDTPVTGASASVSFATPGTYYVVCVGDALDVTSNAVPVKVVDVSVTPSADQYIDIDADGTELSYTLPDGATGVQWKYATVSGGPYEEFLPAEIGATYLPWGDEFLGKHFIVYEATVTDDDGQQVTVYSNEVTIFVGATAIGDVEAQSLVLYPNPSNGNFNIELEEGASHTITVYNAVGNVVLNKETTGGIVPVSIQGKGIYLVEVASGSSVKVERVVVK</sequence>
<reference evidence="3" key="1">
    <citation type="submission" date="2022-10" db="EMBL/GenBank/DDBJ databases">
        <authorList>
            <person name="Yu W.X."/>
        </authorList>
    </citation>
    <scope>NUCLEOTIDE SEQUENCE</scope>
    <source>
        <strain evidence="3">D04</strain>
    </source>
</reference>
<evidence type="ECO:0000313" key="3">
    <source>
        <dbReference type="EMBL" id="MCW3807763.1"/>
    </source>
</evidence>
<evidence type="ECO:0000313" key="4">
    <source>
        <dbReference type="Proteomes" id="UP001207408"/>
    </source>
</evidence>
<dbReference type="Pfam" id="PF18962">
    <property type="entry name" value="Por_Secre_tail"/>
    <property type="match status" value="1"/>
</dbReference>
<evidence type="ECO:0000256" key="1">
    <source>
        <dbReference type="SAM" id="SignalP"/>
    </source>
</evidence>
<dbReference type="NCBIfam" id="TIGR04183">
    <property type="entry name" value="Por_Secre_tail"/>
    <property type="match status" value="1"/>
</dbReference>
<dbReference type="EMBL" id="JAPDPI010000059">
    <property type="protein sequence ID" value="MCW3807763.1"/>
    <property type="molecule type" value="Genomic_DNA"/>
</dbReference>
<organism evidence="3 4">
    <name type="scientific">Plebeiibacterium marinum</name>
    <dbReference type="NCBI Taxonomy" id="2992111"/>
    <lineage>
        <taxon>Bacteria</taxon>
        <taxon>Pseudomonadati</taxon>
        <taxon>Bacteroidota</taxon>
        <taxon>Bacteroidia</taxon>
        <taxon>Marinilabiliales</taxon>
        <taxon>Marinilabiliaceae</taxon>
        <taxon>Plebeiibacterium</taxon>
    </lineage>
</organism>
<name>A0AAE3MH65_9BACT</name>
<keyword evidence="4" id="KW-1185">Reference proteome</keyword>
<gene>
    <name evidence="3" type="ORF">OM074_19195</name>
</gene>
<accession>A0AAE3MH65</accession>
<dbReference type="AlphaFoldDB" id="A0AAE3MH65"/>
<feature type="signal peptide" evidence="1">
    <location>
        <begin position="1"/>
        <end position="27"/>
    </location>
</feature>
<dbReference type="Proteomes" id="UP001207408">
    <property type="component" value="Unassembled WGS sequence"/>
</dbReference>
<dbReference type="RefSeq" id="WP_301202222.1">
    <property type="nucleotide sequence ID" value="NZ_JAPDPI010000059.1"/>
</dbReference>
<feature type="domain" description="Secretion system C-terminal sorting" evidence="2">
    <location>
        <begin position="885"/>
        <end position="953"/>
    </location>
</feature>